<dbReference type="RefSeq" id="WP_151159327.1">
    <property type="nucleotide sequence ID" value="NZ_JACHIL010000002.1"/>
</dbReference>
<dbReference type="EMBL" id="JACHIL010000002">
    <property type="protein sequence ID" value="MBB5090636.1"/>
    <property type="molecule type" value="Genomic_DNA"/>
</dbReference>
<organism evidence="2 3">
    <name type="scientific">Pseudochrobactrum saccharolyticum</name>
    <dbReference type="NCBI Taxonomy" id="354352"/>
    <lineage>
        <taxon>Bacteria</taxon>
        <taxon>Pseudomonadati</taxon>
        <taxon>Pseudomonadota</taxon>
        <taxon>Alphaproteobacteria</taxon>
        <taxon>Hyphomicrobiales</taxon>
        <taxon>Brucellaceae</taxon>
        <taxon>Pseudochrobactrum</taxon>
    </lineage>
</organism>
<keyword evidence="1" id="KW-0732">Signal</keyword>
<accession>A0A7W8AHS1</accession>
<evidence type="ECO:0000313" key="2">
    <source>
        <dbReference type="EMBL" id="MBB5090636.1"/>
    </source>
</evidence>
<reference evidence="2 3" key="1">
    <citation type="submission" date="2020-08" db="EMBL/GenBank/DDBJ databases">
        <title>Genomic Encyclopedia of Type Strains, Phase IV (KMG-IV): sequencing the most valuable type-strain genomes for metagenomic binning, comparative biology and taxonomic classification.</title>
        <authorList>
            <person name="Goeker M."/>
        </authorList>
    </citation>
    <scope>NUCLEOTIDE SEQUENCE [LARGE SCALE GENOMIC DNA]</scope>
    <source>
        <strain evidence="2 3">DSM 25620</strain>
    </source>
</reference>
<protein>
    <recommendedName>
        <fullName evidence="4">DUF3060 domain-containing protein</fullName>
    </recommendedName>
</protein>
<dbReference type="Pfam" id="PF11259">
    <property type="entry name" value="DUF3060"/>
    <property type="match status" value="1"/>
</dbReference>
<sequence length="172" mass="18068">MMKLKISAITLMSVLISGAAYAEELTVEGSGITRDIACSSNDIGIYGAKNIIKLTGKCDDIVIHGTNHQVTFEEADDVSVSGSDNKVTGGRVKDLSVDVANHEVTATLRSNDNDRAELEVSGAQNVVNVTLESATKIEVGGVGHKINWSVASGVKDPAISIYGADHEVKKAN</sequence>
<feature type="signal peptide" evidence="1">
    <location>
        <begin position="1"/>
        <end position="22"/>
    </location>
</feature>
<feature type="chain" id="PRO_5031037107" description="DUF3060 domain-containing protein" evidence="1">
    <location>
        <begin position="23"/>
        <end position="172"/>
    </location>
</feature>
<evidence type="ECO:0008006" key="4">
    <source>
        <dbReference type="Google" id="ProtNLM"/>
    </source>
</evidence>
<keyword evidence="3" id="KW-1185">Reference proteome</keyword>
<proteinExistence type="predicted"/>
<evidence type="ECO:0000256" key="1">
    <source>
        <dbReference type="SAM" id="SignalP"/>
    </source>
</evidence>
<dbReference type="InterPro" id="IPR021417">
    <property type="entry name" value="DUF3060"/>
</dbReference>
<name>A0A7W8AHS1_9HYPH</name>
<dbReference type="AlphaFoldDB" id="A0A7W8AHS1"/>
<evidence type="ECO:0000313" key="3">
    <source>
        <dbReference type="Proteomes" id="UP000531231"/>
    </source>
</evidence>
<dbReference type="Proteomes" id="UP000531231">
    <property type="component" value="Unassembled WGS sequence"/>
</dbReference>
<gene>
    <name evidence="2" type="ORF">HNQ68_001160</name>
</gene>
<comment type="caution">
    <text evidence="2">The sequence shown here is derived from an EMBL/GenBank/DDBJ whole genome shotgun (WGS) entry which is preliminary data.</text>
</comment>